<dbReference type="EMBL" id="MRDB01000010">
    <property type="protein sequence ID" value="RKL44265.1"/>
    <property type="molecule type" value="Genomic_DNA"/>
</dbReference>
<evidence type="ECO:0000313" key="4">
    <source>
        <dbReference type="EMBL" id="RKL44265.1"/>
    </source>
</evidence>
<dbReference type="GO" id="GO:0005576">
    <property type="term" value="C:extracellular region"/>
    <property type="evidence" value="ECO:0007669"/>
    <property type="project" value="UniProtKB-SubCell"/>
</dbReference>
<evidence type="ECO:0000256" key="2">
    <source>
        <dbReference type="ARBA" id="ARBA00022525"/>
    </source>
</evidence>
<dbReference type="Gene3D" id="1.10.640.10">
    <property type="entry name" value="Haem peroxidase domain superfamily, animal type"/>
    <property type="match status" value="1"/>
</dbReference>
<reference evidence="4 5" key="1">
    <citation type="journal article" date="2018" name="Sci. Rep.">
        <title>Characterisation of pathogen-specific regions and novel effector candidates in Fusarium oxysporum f. sp. cepae.</title>
        <authorList>
            <person name="Armitage A.D."/>
            <person name="Taylor A."/>
            <person name="Sobczyk M.K."/>
            <person name="Baxter L."/>
            <person name="Greenfield B.P."/>
            <person name="Bates H.J."/>
            <person name="Wilson F."/>
            <person name="Jackson A.C."/>
            <person name="Ott S."/>
            <person name="Harrison R.J."/>
            <person name="Clarkson J.P."/>
        </authorList>
    </citation>
    <scope>NUCLEOTIDE SEQUENCE [LARGE SCALE GENOMIC DNA]</scope>
    <source>
        <strain evidence="4 5">Fp_A8</strain>
    </source>
</reference>
<dbReference type="InterPro" id="IPR010255">
    <property type="entry name" value="Haem_peroxidase_sf"/>
</dbReference>
<dbReference type="GO" id="GO:0004601">
    <property type="term" value="F:peroxidase activity"/>
    <property type="evidence" value="ECO:0007669"/>
    <property type="project" value="InterPro"/>
</dbReference>
<sequence length="156" mass="17607">MQDVIYSQDSTDEFIEVPMPEDEKIFPLNTTLRVPKTAAMPGMGTSRSNPRENINRPTTWLDLSSLHRSDADVAHRLRIKADGKFLTQEAQQPGTRARAFYLPFNTMGVPTNTRPGVKPGELFAGGDPRTNEDWLLPGIHTVLLREHNRLSDILRQ</sequence>
<protein>
    <recommendedName>
        <fullName evidence="6">Heme peroxidase</fullName>
    </recommendedName>
</protein>
<name>A0A420TRR2_GIBIN</name>
<evidence type="ECO:0000256" key="3">
    <source>
        <dbReference type="ARBA" id="ARBA00023180"/>
    </source>
</evidence>
<dbReference type="AlphaFoldDB" id="A0A420TRR2"/>
<dbReference type="SUPFAM" id="SSF48113">
    <property type="entry name" value="Heme-dependent peroxidases"/>
    <property type="match status" value="1"/>
</dbReference>
<comment type="subcellular location">
    <subcellularLocation>
        <location evidence="1">Secreted</location>
    </subcellularLocation>
</comment>
<dbReference type="Pfam" id="PF03098">
    <property type="entry name" value="An_peroxidase"/>
    <property type="match status" value="1"/>
</dbReference>
<keyword evidence="2" id="KW-0964">Secreted</keyword>
<accession>A0A420TRR2</accession>
<evidence type="ECO:0000313" key="5">
    <source>
        <dbReference type="Proteomes" id="UP000283569"/>
    </source>
</evidence>
<dbReference type="GO" id="GO:0020037">
    <property type="term" value="F:heme binding"/>
    <property type="evidence" value="ECO:0007669"/>
    <property type="project" value="InterPro"/>
</dbReference>
<gene>
    <name evidence="4" type="ORF">BFJ72_g3998</name>
</gene>
<comment type="caution">
    <text evidence="4">The sequence shown here is derived from an EMBL/GenBank/DDBJ whole genome shotgun (WGS) entry which is preliminary data.</text>
</comment>
<dbReference type="PANTHER" id="PTHR11475:SF4">
    <property type="entry name" value="CHORION PEROXIDASE"/>
    <property type="match status" value="1"/>
</dbReference>
<dbReference type="GO" id="GO:0006979">
    <property type="term" value="P:response to oxidative stress"/>
    <property type="evidence" value="ECO:0007669"/>
    <property type="project" value="InterPro"/>
</dbReference>
<dbReference type="PROSITE" id="PS50292">
    <property type="entry name" value="PEROXIDASE_3"/>
    <property type="match status" value="1"/>
</dbReference>
<proteinExistence type="predicted"/>
<evidence type="ECO:0008006" key="6">
    <source>
        <dbReference type="Google" id="ProtNLM"/>
    </source>
</evidence>
<evidence type="ECO:0000256" key="1">
    <source>
        <dbReference type="ARBA" id="ARBA00004613"/>
    </source>
</evidence>
<dbReference type="InterPro" id="IPR037120">
    <property type="entry name" value="Haem_peroxidase_sf_animal"/>
</dbReference>
<dbReference type="PANTHER" id="PTHR11475">
    <property type="entry name" value="OXIDASE/PEROXIDASE"/>
    <property type="match status" value="1"/>
</dbReference>
<organism evidence="4 5">
    <name type="scientific">Gibberella intermedia</name>
    <name type="common">Bulb rot disease fungus</name>
    <name type="synonym">Fusarium proliferatum</name>
    <dbReference type="NCBI Taxonomy" id="948311"/>
    <lineage>
        <taxon>Eukaryota</taxon>
        <taxon>Fungi</taxon>
        <taxon>Dikarya</taxon>
        <taxon>Ascomycota</taxon>
        <taxon>Pezizomycotina</taxon>
        <taxon>Sordariomycetes</taxon>
        <taxon>Hypocreomycetidae</taxon>
        <taxon>Hypocreales</taxon>
        <taxon>Nectriaceae</taxon>
        <taxon>Fusarium</taxon>
        <taxon>Fusarium fujikuroi species complex</taxon>
    </lineage>
</organism>
<dbReference type="InterPro" id="IPR019791">
    <property type="entry name" value="Haem_peroxidase_animal"/>
</dbReference>
<keyword evidence="3" id="KW-0325">Glycoprotein</keyword>
<dbReference type="Proteomes" id="UP000283569">
    <property type="component" value="Unassembled WGS sequence"/>
</dbReference>